<keyword evidence="1" id="KW-0732">Signal</keyword>
<evidence type="ECO:0000256" key="1">
    <source>
        <dbReference type="SAM" id="SignalP"/>
    </source>
</evidence>
<evidence type="ECO:0000313" key="3">
    <source>
        <dbReference type="EMBL" id="TLG91673.1"/>
    </source>
</evidence>
<reference evidence="3 4" key="1">
    <citation type="submission" date="2019-05" db="EMBL/GenBank/DDBJ databases">
        <title>Pseudomonas edaphica sp. nov., isolated from rhizospheric soil of Cistus ladanifer L. in Spain.</title>
        <authorList>
            <person name="Peix A."/>
        </authorList>
    </citation>
    <scope>NUCLEOTIDE SEQUENCE [LARGE SCALE GENOMIC DNA]</scope>
    <source>
        <strain evidence="3 4">RD25</strain>
    </source>
</reference>
<feature type="signal peptide" evidence="1">
    <location>
        <begin position="1"/>
        <end position="23"/>
    </location>
</feature>
<accession>A0ABY2U9N6</accession>
<keyword evidence="4" id="KW-1185">Reference proteome</keyword>
<dbReference type="Pfam" id="PF24223">
    <property type="entry name" value="MrpH_C"/>
    <property type="match status" value="1"/>
</dbReference>
<feature type="chain" id="PRO_5046642601" description="Fimbrial adhesin MrpH C-terminal domain-containing protein" evidence="1">
    <location>
        <begin position="24"/>
        <end position="283"/>
    </location>
</feature>
<feature type="domain" description="Fimbrial adhesin MrpH C-terminal" evidence="2">
    <location>
        <begin position="173"/>
        <end position="280"/>
    </location>
</feature>
<evidence type="ECO:0000259" key="2">
    <source>
        <dbReference type="Pfam" id="PF24223"/>
    </source>
</evidence>
<name>A0ABY2U9N6_9PSED</name>
<protein>
    <recommendedName>
        <fullName evidence="2">Fimbrial adhesin MrpH C-terminal domain-containing protein</fullName>
    </recommendedName>
</protein>
<proteinExistence type="predicted"/>
<dbReference type="RefSeq" id="WP_171045824.1">
    <property type="nucleotide sequence ID" value="NZ_VBVZ01000147.1"/>
</dbReference>
<evidence type="ECO:0000313" key="4">
    <source>
        <dbReference type="Proteomes" id="UP000304941"/>
    </source>
</evidence>
<dbReference type="Gene3D" id="2.60.40.1090">
    <property type="entry name" value="Fimbrial-type adhesion domain"/>
    <property type="match status" value="1"/>
</dbReference>
<comment type="caution">
    <text evidence="3">The sequence shown here is derived from an EMBL/GenBank/DDBJ whole genome shotgun (WGS) entry which is preliminary data.</text>
</comment>
<organism evidence="3 4">
    <name type="scientific">Pseudomonas edaphica</name>
    <dbReference type="NCBI Taxonomy" id="2006980"/>
    <lineage>
        <taxon>Bacteria</taxon>
        <taxon>Pseudomonadati</taxon>
        <taxon>Pseudomonadota</taxon>
        <taxon>Gammaproteobacteria</taxon>
        <taxon>Pseudomonadales</taxon>
        <taxon>Pseudomonadaceae</taxon>
        <taxon>Pseudomonas</taxon>
    </lineage>
</organism>
<sequence>MKRPYRIALRNTLLAVLSCAAMAQVQAFNITSVETRYVPGGILHNFQVNNWSMTDPSPSPCEDLYATKNGKCRVTLAVRRSGGNANLLYVLGKPYIWTVPSRRKSSMGAFLLDLMVQGFDMPFNGSVLDPESVYTDETCIGFVASPYEPGTIGAGSFFGHCQRVKPPMVQCEVNGNTTIDHKSLPDNALDGATASLQLNVQCKGQASVTVSASRSNSYGVQLRSDGSLYSKITLNGKDATNGINVPVAAGQPSPLNVTSTLSTRGTVTPGSFSGSTVITVSPP</sequence>
<dbReference type="Proteomes" id="UP000304941">
    <property type="component" value="Unassembled WGS sequence"/>
</dbReference>
<dbReference type="EMBL" id="VBVZ01000147">
    <property type="protein sequence ID" value="TLG91673.1"/>
    <property type="molecule type" value="Genomic_DNA"/>
</dbReference>
<dbReference type="InterPro" id="IPR036937">
    <property type="entry name" value="Adhesion_dom_fimbrial_sf"/>
</dbReference>
<gene>
    <name evidence="3" type="ORF">FEM54_12035</name>
</gene>
<dbReference type="InterPro" id="IPR057010">
    <property type="entry name" value="MrpH_C"/>
</dbReference>